<reference evidence="11 13" key="1">
    <citation type="journal article" date="2015" name="Genome Announc.">
        <title>Genome Sequences of Oblitimonas alkaliphila gen. nov. sp. nov. (Proposed), a Novel Bacterium of the Pseudomonadaceae Family.</title>
        <authorList>
            <person name="Lauer A.C."/>
            <person name="Nicholson A.C."/>
            <person name="Humrighouse B.W."/>
            <person name="Emery B."/>
            <person name="Drobish A."/>
            <person name="Juieng P."/>
            <person name="Loparev V."/>
            <person name="McQuiston J.R."/>
        </authorList>
    </citation>
    <scope>NUCLEOTIDE SEQUENCE [LARGE SCALE GENOMIC DNA]</scope>
    <source>
        <strain evidence="11 13">E5571</strain>
    </source>
</reference>
<dbReference type="PANTHER" id="PTHR35011">
    <property type="entry name" value="2,3-DIKETO-L-GULONATE TRAP TRANSPORTER SMALL PERMEASE PROTEIN YIAM"/>
    <property type="match status" value="1"/>
</dbReference>
<reference evidence="12" key="3">
    <citation type="journal article" date="2022" name="Sci. Total Environ.">
        <title>Prevalence, transmission, and molecular epidemiology of tet(X)-positive bacteria among humans, animals, and environmental niches in China: An epidemiological, and genomic-based study.</title>
        <authorList>
            <person name="Dong N."/>
            <person name="Zeng Y."/>
            <person name="Cai C."/>
            <person name="Sun C."/>
            <person name="Lu J."/>
            <person name="Liu C."/>
            <person name="Zhou H."/>
            <person name="Sun Q."/>
            <person name="Shu L."/>
            <person name="Wang H."/>
            <person name="Wang Y."/>
            <person name="Wang S."/>
            <person name="Wu C."/>
            <person name="Chan E.W."/>
            <person name="Chen G."/>
            <person name="Shen Z."/>
            <person name="Chen S."/>
            <person name="Zhang R."/>
        </authorList>
    </citation>
    <scope>NUCLEOTIDE SEQUENCE</scope>
    <source>
        <strain evidence="12">DF46-2-2</strain>
    </source>
</reference>
<protein>
    <recommendedName>
        <fullName evidence="9">TRAP transporter small permease protein</fullName>
    </recommendedName>
</protein>
<evidence type="ECO:0000256" key="9">
    <source>
        <dbReference type="RuleBase" id="RU369079"/>
    </source>
</evidence>
<evidence type="ECO:0000256" key="4">
    <source>
        <dbReference type="ARBA" id="ARBA00022519"/>
    </source>
</evidence>
<reference evidence="12" key="2">
    <citation type="submission" date="2020-06" db="EMBL/GenBank/DDBJ databases">
        <authorList>
            <person name="Dong N."/>
        </authorList>
    </citation>
    <scope>NUCLEOTIDE SEQUENCE</scope>
    <source>
        <strain evidence="12">DF46-2-2</strain>
    </source>
</reference>
<dbReference type="STRING" id="1697053.AKN87_10200"/>
<feature type="transmembrane region" description="Helical" evidence="9">
    <location>
        <begin position="146"/>
        <end position="167"/>
    </location>
</feature>
<feature type="transmembrane region" description="Helical" evidence="9">
    <location>
        <begin position="95"/>
        <end position="115"/>
    </location>
</feature>
<dbReference type="InterPro" id="IPR007387">
    <property type="entry name" value="TRAP_DctQ"/>
</dbReference>
<sequence>MSSPSHWLLAISELITALNRRLGQACAWLVLFLVFGIATVVLLRYAFGIGATALQEAVMYAHALTFMGTAAWALQRNAHVRVDIFYQNFSPRKKATIDALGNLLLLLPVCLFLAWNSWSYVVHSWAIMEKSGEAGGLAYVYLQKSIIILLVSSLILQSLADFIRYLFQLSGRVPFAQVQHD</sequence>
<dbReference type="RefSeq" id="WP_053101014.1">
    <property type="nucleotide sequence ID" value="NZ_CP012358.1"/>
</dbReference>
<keyword evidence="7 9" id="KW-0472">Membrane</keyword>
<evidence type="ECO:0000256" key="6">
    <source>
        <dbReference type="ARBA" id="ARBA00022989"/>
    </source>
</evidence>
<dbReference type="KEGG" id="pbb:AKN87_10200"/>
<keyword evidence="4 9" id="KW-0997">Cell inner membrane</keyword>
<comment type="subcellular location">
    <subcellularLocation>
        <location evidence="1 9">Cell inner membrane</location>
        <topology evidence="1 9">Multi-pass membrane protein</topology>
    </subcellularLocation>
</comment>
<name>A0A0K1XES1_9GAMM</name>
<dbReference type="GO" id="GO:0022857">
    <property type="term" value="F:transmembrane transporter activity"/>
    <property type="evidence" value="ECO:0007669"/>
    <property type="project" value="UniProtKB-UniRule"/>
</dbReference>
<dbReference type="OrthoDB" id="9795655at2"/>
<evidence type="ECO:0000256" key="1">
    <source>
        <dbReference type="ARBA" id="ARBA00004429"/>
    </source>
</evidence>
<dbReference type="GO" id="GO:0005886">
    <property type="term" value="C:plasma membrane"/>
    <property type="evidence" value="ECO:0007669"/>
    <property type="project" value="UniProtKB-SubCell"/>
</dbReference>
<evidence type="ECO:0000256" key="8">
    <source>
        <dbReference type="ARBA" id="ARBA00038436"/>
    </source>
</evidence>
<feature type="transmembrane region" description="Helical" evidence="9">
    <location>
        <begin position="25"/>
        <end position="45"/>
    </location>
</feature>
<organism evidence="11 13">
    <name type="scientific">Thiopseudomonas alkaliphila</name>
    <dbReference type="NCBI Taxonomy" id="1697053"/>
    <lineage>
        <taxon>Bacteria</taxon>
        <taxon>Pseudomonadati</taxon>
        <taxon>Pseudomonadota</taxon>
        <taxon>Gammaproteobacteria</taxon>
        <taxon>Pseudomonadales</taxon>
        <taxon>Pseudomonadaceae</taxon>
        <taxon>Thiopseudomonas</taxon>
    </lineage>
</organism>
<keyword evidence="5 9" id="KW-0812">Transmembrane</keyword>
<dbReference type="PANTHER" id="PTHR35011:SF4">
    <property type="entry name" value="SLL1102 PROTEIN"/>
    <property type="match status" value="1"/>
</dbReference>
<keyword evidence="2 9" id="KW-0813">Transport</keyword>
<comment type="function">
    <text evidence="9">Part of the tripartite ATP-independent periplasmic (TRAP) transport system.</text>
</comment>
<dbReference type="Pfam" id="PF04290">
    <property type="entry name" value="DctQ"/>
    <property type="match status" value="1"/>
</dbReference>
<evidence type="ECO:0000256" key="2">
    <source>
        <dbReference type="ARBA" id="ARBA00022448"/>
    </source>
</evidence>
<proteinExistence type="inferred from homology"/>
<evidence type="ECO:0000256" key="7">
    <source>
        <dbReference type="ARBA" id="ARBA00023136"/>
    </source>
</evidence>
<keyword evidence="3" id="KW-1003">Cell membrane</keyword>
<dbReference type="EMBL" id="JACANB010000001">
    <property type="protein sequence ID" value="MDM1695590.1"/>
    <property type="molecule type" value="Genomic_DNA"/>
</dbReference>
<evidence type="ECO:0000259" key="10">
    <source>
        <dbReference type="Pfam" id="PF04290"/>
    </source>
</evidence>
<dbReference type="Proteomes" id="UP000063953">
    <property type="component" value="Chromosome"/>
</dbReference>
<dbReference type="PATRIC" id="fig|1697052.3.peg.1305"/>
<dbReference type="GeneID" id="93984643"/>
<dbReference type="AlphaFoldDB" id="A0A0K1XES1"/>
<evidence type="ECO:0000256" key="3">
    <source>
        <dbReference type="ARBA" id="ARBA00022475"/>
    </source>
</evidence>
<dbReference type="Proteomes" id="UP001173465">
    <property type="component" value="Unassembled WGS sequence"/>
</dbReference>
<comment type="similarity">
    <text evidence="8 9">Belongs to the TRAP transporter small permease family.</text>
</comment>
<evidence type="ECO:0000313" key="13">
    <source>
        <dbReference type="Proteomes" id="UP000063953"/>
    </source>
</evidence>
<evidence type="ECO:0000313" key="12">
    <source>
        <dbReference type="EMBL" id="MDM1695590.1"/>
    </source>
</evidence>
<gene>
    <name evidence="11" type="ORF">AKN88_07810</name>
    <name evidence="12" type="ORF">HX099_02770</name>
</gene>
<evidence type="ECO:0000256" key="5">
    <source>
        <dbReference type="ARBA" id="ARBA00022692"/>
    </source>
</evidence>
<keyword evidence="6 9" id="KW-1133">Transmembrane helix</keyword>
<evidence type="ECO:0000313" key="11">
    <source>
        <dbReference type="EMBL" id="AKX59841.1"/>
    </source>
</evidence>
<keyword evidence="13" id="KW-1185">Reference proteome</keyword>
<feature type="domain" description="Tripartite ATP-independent periplasmic transporters DctQ component" evidence="10">
    <location>
        <begin position="36"/>
        <end position="165"/>
    </location>
</feature>
<feature type="transmembrane region" description="Helical" evidence="9">
    <location>
        <begin position="57"/>
        <end position="74"/>
    </location>
</feature>
<comment type="subunit">
    <text evidence="9">The complex comprises the extracytoplasmic solute receptor protein and the two transmembrane proteins.</text>
</comment>
<dbReference type="EMBL" id="CP012365">
    <property type="protein sequence ID" value="AKX59841.1"/>
    <property type="molecule type" value="Genomic_DNA"/>
</dbReference>
<dbReference type="InterPro" id="IPR055348">
    <property type="entry name" value="DctQ"/>
</dbReference>
<accession>A0A0K1XES1</accession>